<feature type="transmembrane region" description="Helical" evidence="1">
    <location>
        <begin position="23"/>
        <end position="42"/>
    </location>
</feature>
<evidence type="ECO:0000313" key="2">
    <source>
        <dbReference type="EMBL" id="CAA9462330.1"/>
    </source>
</evidence>
<dbReference type="EMBL" id="CADCVE010000090">
    <property type="protein sequence ID" value="CAA9462330.1"/>
    <property type="molecule type" value="Genomic_DNA"/>
</dbReference>
<reference evidence="2" key="1">
    <citation type="submission" date="2020-02" db="EMBL/GenBank/DDBJ databases">
        <authorList>
            <person name="Meier V. D."/>
        </authorList>
    </citation>
    <scope>NUCLEOTIDE SEQUENCE</scope>
    <source>
        <strain evidence="2">AVDCRST_MAG28</strain>
    </source>
</reference>
<keyword evidence="1" id="KW-0812">Transmembrane</keyword>
<evidence type="ECO:0000256" key="1">
    <source>
        <dbReference type="SAM" id="Phobius"/>
    </source>
</evidence>
<accession>A0A6J4R2J8</accession>
<keyword evidence="1" id="KW-0472">Membrane</keyword>
<sequence length="80" mass="8413">MGISAALDLLVGALCDAKGSQRVFLFGAVAGVAGLLSGNYSLGARRRWTLLLGPVMVCMFYEPTYVARSNRGSMGRRAGS</sequence>
<protein>
    <submittedName>
        <fullName evidence="2">Uncharacterized protein</fullName>
    </submittedName>
</protein>
<keyword evidence="1" id="KW-1133">Transmembrane helix</keyword>
<name>A0A6J4R2J8_9ACTN</name>
<organism evidence="2">
    <name type="scientific">uncultured Rubrobacteraceae bacterium</name>
    <dbReference type="NCBI Taxonomy" id="349277"/>
    <lineage>
        <taxon>Bacteria</taxon>
        <taxon>Bacillati</taxon>
        <taxon>Actinomycetota</taxon>
        <taxon>Rubrobacteria</taxon>
        <taxon>Rubrobacterales</taxon>
        <taxon>Rubrobacteraceae</taxon>
        <taxon>environmental samples</taxon>
    </lineage>
</organism>
<gene>
    <name evidence="2" type="ORF">AVDCRST_MAG28-3506</name>
</gene>
<dbReference type="AlphaFoldDB" id="A0A6J4R2J8"/>
<proteinExistence type="predicted"/>